<gene>
    <name evidence="2" type="ORF">AFUS01_LOCUS11458</name>
</gene>
<proteinExistence type="predicted"/>
<dbReference type="AlphaFoldDB" id="A0A8J2P366"/>
<dbReference type="OrthoDB" id="8293247at2759"/>
<feature type="compositionally biased region" description="Low complexity" evidence="1">
    <location>
        <begin position="269"/>
        <end position="283"/>
    </location>
</feature>
<accession>A0A8J2P366</accession>
<evidence type="ECO:0000313" key="2">
    <source>
        <dbReference type="EMBL" id="CAG7722315.1"/>
    </source>
</evidence>
<dbReference type="Proteomes" id="UP000708208">
    <property type="component" value="Unassembled WGS sequence"/>
</dbReference>
<evidence type="ECO:0000313" key="3">
    <source>
        <dbReference type="Proteomes" id="UP000708208"/>
    </source>
</evidence>
<organism evidence="2 3">
    <name type="scientific">Allacma fusca</name>
    <dbReference type="NCBI Taxonomy" id="39272"/>
    <lineage>
        <taxon>Eukaryota</taxon>
        <taxon>Metazoa</taxon>
        <taxon>Ecdysozoa</taxon>
        <taxon>Arthropoda</taxon>
        <taxon>Hexapoda</taxon>
        <taxon>Collembola</taxon>
        <taxon>Symphypleona</taxon>
        <taxon>Sminthuridae</taxon>
        <taxon>Allacma</taxon>
    </lineage>
</organism>
<feature type="non-terminal residue" evidence="2">
    <location>
        <position position="1"/>
    </location>
</feature>
<feature type="compositionally biased region" description="Polar residues" evidence="1">
    <location>
        <begin position="319"/>
        <end position="337"/>
    </location>
</feature>
<feature type="region of interest" description="Disordered" evidence="1">
    <location>
        <begin position="269"/>
        <end position="288"/>
    </location>
</feature>
<keyword evidence="3" id="KW-1185">Reference proteome</keyword>
<comment type="caution">
    <text evidence="2">The sequence shown here is derived from an EMBL/GenBank/DDBJ whole genome shotgun (WGS) entry which is preliminary data.</text>
</comment>
<sequence>ATHIALDETTDVTKENATEIKKISKTIDKIHHDNGKRDDGSMRLVREINAIKENMRNTPHASGVKSKSLAIDAGSVKNAGISFTDDQLHFPHEFLDEFDNYFMETNALEGHKILAFKGVIQTKTRNSFLETVRNVQSYLELKSKFLDFYWDRKAQNEALKACRYEFVYSEDLKDMANKMSRWARSLIHHRHMDEEEIIDLLIGKAPEDYQVRLTRDGQSMEEFLEKLAKLTKIQRDPDNEVPIVFRRQFKRRYEDQVVPQGVRYVNKSTQTPQTQAVTPAPRTSNPNLPIPPNDQLIALWNLIKTAQPNLKTFNRTPAQTETSNYVSPTKTAPTYPTTEKPEQKTILQNPQHPKPTTTFTPPNTSPKFFNIDKSGNVTMNKFRPKTPTTTPAAPVQTVQFDPELNEYVVIDTHQDDLTDQVAMCNLLNTIFEDTESEIERESFTAALQSLMMNIPSESDEAQCSTAGNESH</sequence>
<feature type="region of interest" description="Disordered" evidence="1">
    <location>
        <begin position="319"/>
        <end position="365"/>
    </location>
</feature>
<feature type="compositionally biased region" description="Low complexity" evidence="1">
    <location>
        <begin position="354"/>
        <end position="365"/>
    </location>
</feature>
<dbReference type="EMBL" id="CAJVCH010088158">
    <property type="protein sequence ID" value="CAG7722315.1"/>
    <property type="molecule type" value="Genomic_DNA"/>
</dbReference>
<name>A0A8J2P366_9HEXA</name>
<protein>
    <submittedName>
        <fullName evidence="2">Uncharacterized protein</fullName>
    </submittedName>
</protein>
<evidence type="ECO:0000256" key="1">
    <source>
        <dbReference type="SAM" id="MobiDB-lite"/>
    </source>
</evidence>
<reference evidence="2" key="1">
    <citation type="submission" date="2021-06" db="EMBL/GenBank/DDBJ databases">
        <authorList>
            <person name="Hodson N. C."/>
            <person name="Mongue J. A."/>
            <person name="Jaron S. K."/>
        </authorList>
    </citation>
    <scope>NUCLEOTIDE SEQUENCE</scope>
</reference>